<organism evidence="2 3">
    <name type="scientific">Obesumbacterium proteus ATCC 12841</name>
    <dbReference type="NCBI Taxonomy" id="1354268"/>
    <lineage>
        <taxon>Bacteria</taxon>
        <taxon>Pseudomonadati</taxon>
        <taxon>Pseudomonadota</taxon>
        <taxon>Gammaproteobacteria</taxon>
        <taxon>Enterobacterales</taxon>
        <taxon>Hafniaceae</taxon>
        <taxon>Obesumbacterium</taxon>
    </lineage>
</organism>
<keyword evidence="3" id="KW-1185">Reference proteome</keyword>
<name>A0AA91IMX9_9GAMM</name>
<gene>
    <name evidence="2" type="ORF">M993_04147</name>
</gene>
<sequence>MTNAHLGRFFQRLKMDKEQQMKILLWVIAIIFIVGLLTITGVFKLIF</sequence>
<keyword evidence="1" id="KW-0472">Membrane</keyword>
<comment type="caution">
    <text evidence="2">The sequence shown here is derived from an EMBL/GenBank/DDBJ whole genome shotgun (WGS) entry which is preliminary data.</text>
</comment>
<evidence type="ECO:0000313" key="3">
    <source>
        <dbReference type="Proteomes" id="UP000078431"/>
    </source>
</evidence>
<accession>A0AA91IMX9</accession>
<keyword evidence="1" id="KW-1133">Transmembrane helix</keyword>
<proteinExistence type="predicted"/>
<evidence type="ECO:0000313" key="2">
    <source>
        <dbReference type="EMBL" id="OAT56951.1"/>
    </source>
</evidence>
<dbReference type="EMBL" id="LXEX01000061">
    <property type="protein sequence ID" value="OAT56951.1"/>
    <property type="molecule type" value="Genomic_DNA"/>
</dbReference>
<dbReference type="Pfam" id="PF25659">
    <property type="entry name" value="YohP"/>
    <property type="match status" value="1"/>
</dbReference>
<reference evidence="2 3" key="1">
    <citation type="submission" date="2016-04" db="EMBL/GenBank/DDBJ databases">
        <title>ATOL: Assembling a taxonomically balanced genome-scale reconstruction of the evolutionary history of the Enterobacteriaceae.</title>
        <authorList>
            <person name="Plunkett G.III."/>
            <person name="Neeno-Eckwall E.C."/>
            <person name="Glasner J.D."/>
            <person name="Perna N.T."/>
        </authorList>
    </citation>
    <scope>NUCLEOTIDE SEQUENCE [LARGE SCALE GENOMIC DNA]</scope>
    <source>
        <strain evidence="2 3">ATCC 12841</strain>
    </source>
</reference>
<evidence type="ECO:0000256" key="1">
    <source>
        <dbReference type="SAM" id="Phobius"/>
    </source>
</evidence>
<keyword evidence="1" id="KW-0812">Transmembrane</keyword>
<protein>
    <submittedName>
        <fullName evidence="2">Uncharacterized protein</fullName>
    </submittedName>
</protein>
<dbReference type="AlphaFoldDB" id="A0AA91IMX9"/>
<dbReference type="Proteomes" id="UP000078431">
    <property type="component" value="Unassembled WGS sequence"/>
</dbReference>
<dbReference type="InterPro" id="IPR057715">
    <property type="entry name" value="YohP-like"/>
</dbReference>
<feature type="transmembrane region" description="Helical" evidence="1">
    <location>
        <begin position="23"/>
        <end position="46"/>
    </location>
</feature>